<evidence type="ECO:0000259" key="14">
    <source>
        <dbReference type="PROSITE" id="PS50003"/>
    </source>
</evidence>
<comment type="subcellular location">
    <subcellularLocation>
        <location evidence="3">Cytoplasm</location>
    </subcellularLocation>
    <subcellularLocation>
        <location evidence="2">Endoplasmic reticulum</location>
    </subcellularLocation>
    <subcellularLocation>
        <location evidence="4">Golgi apparatus</location>
    </subcellularLocation>
</comment>
<dbReference type="CDD" id="cd13283">
    <property type="entry name" value="PH_GPBP"/>
    <property type="match status" value="1"/>
</dbReference>
<keyword evidence="6" id="KW-0813">Transport</keyword>
<dbReference type="Gene3D" id="3.30.530.20">
    <property type="match status" value="1"/>
</dbReference>
<dbReference type="InterPro" id="IPR041952">
    <property type="entry name" value="STARD11_START"/>
</dbReference>
<accession>T1L1M9</accession>
<evidence type="ECO:0000313" key="17">
    <source>
        <dbReference type="Proteomes" id="UP000015104"/>
    </source>
</evidence>
<sequence length="626" mass="71487">MTEDQVSLSEDEGLNPNENVTYQGTLNKWTNYIHGWQERFIVLKDGTLTYFKSENETNFGFRGAMCVNKCNVKLHEFDECRFDVSLGDNVWYLRADTADERNRWVEAIEAQKQTDSAYGSDNSLRRHGSALSLGSISVTSFKRGKCLKEKMSELETFRDILTRQVDLLQGYFDACANNPTSIIDSNDAAKDANSPKTNEALEPLNSNKTGNTENDGEKNANQEVVQMSLDFKGETFTTLSLTIKATTTGILATLSHCMDLMQQREENWKKKWETEVEKRKRLEEIVKSLQETSSEAQKMMILNDPDYEEGPHSKIKEEEFFDAVDAMLDRKDQQEEEKRQLKLRVKEIGEPSSSLPEVCDHPLWFEIDKTTLEQLKQARLEVGEGDGESGSWELFAAEGDMRLYKRDLVVDGLVCDPLKAVHTVRGITGHEVCYHFFSPDVRWDWENTLESMKVVEEINPNTLVFHQIHKRVWPAAQRDAVFWSHIRKLNPSQLSPSPASTLSSSSSTSSTFTLPSPSSSEKRDPDDIWIVCNNSTDRSDIPLGRCVRMKMTVSLTCETFIETPKEGQQINRDNLVCKIIYCSTINPGGWAPASVLRALYKREYPKFLKNFTQYVIDARKEKPIMF</sequence>
<evidence type="ECO:0000256" key="8">
    <source>
        <dbReference type="ARBA" id="ARBA00022824"/>
    </source>
</evidence>
<dbReference type="OrthoDB" id="2344588at2759"/>
<dbReference type="EMBL" id="CAEY01000920">
    <property type="status" value="NOT_ANNOTATED_CDS"/>
    <property type="molecule type" value="Genomic_DNA"/>
</dbReference>
<keyword evidence="8" id="KW-0256">Endoplasmic reticulum</keyword>
<feature type="region of interest" description="Disordered" evidence="13">
    <location>
        <begin position="183"/>
        <end position="218"/>
    </location>
</feature>
<dbReference type="HOGENOM" id="CLU_017289_0_0_1"/>
<dbReference type="SMART" id="SM00233">
    <property type="entry name" value="PH"/>
    <property type="match status" value="1"/>
</dbReference>
<evidence type="ECO:0000259" key="15">
    <source>
        <dbReference type="PROSITE" id="PS50848"/>
    </source>
</evidence>
<feature type="domain" description="START" evidence="15">
    <location>
        <begin position="392"/>
        <end position="620"/>
    </location>
</feature>
<dbReference type="SUPFAM" id="SSF55961">
    <property type="entry name" value="Bet v1-like"/>
    <property type="match status" value="1"/>
</dbReference>
<evidence type="ECO:0000256" key="11">
    <source>
        <dbReference type="ARBA" id="ARBA00023055"/>
    </source>
</evidence>
<proteinExistence type="predicted"/>
<feature type="domain" description="PH" evidence="14">
    <location>
        <begin position="19"/>
        <end position="113"/>
    </location>
</feature>
<dbReference type="CDD" id="cd08872">
    <property type="entry name" value="START_STARD11-like"/>
    <property type="match status" value="1"/>
</dbReference>
<keyword evidence="7" id="KW-0963">Cytoplasm</keyword>
<evidence type="ECO:0000256" key="12">
    <source>
        <dbReference type="ARBA" id="ARBA00031527"/>
    </source>
</evidence>
<dbReference type="Pfam" id="PF01852">
    <property type="entry name" value="START"/>
    <property type="match status" value="2"/>
</dbReference>
<evidence type="ECO:0000313" key="16">
    <source>
        <dbReference type="EnsemblMetazoa" id="tetur32g00210.1"/>
    </source>
</evidence>
<evidence type="ECO:0000256" key="9">
    <source>
        <dbReference type="ARBA" id="ARBA00023034"/>
    </source>
</evidence>
<comment type="catalytic activity">
    <reaction evidence="1">
        <text>N-hexadecanoylsphing-4-enine(in) = N-hexadecanoylsphing-4-enine(out)</text>
        <dbReference type="Rhea" id="RHEA:45720"/>
        <dbReference type="ChEBI" id="CHEBI:72959"/>
    </reaction>
</comment>
<evidence type="ECO:0000256" key="5">
    <source>
        <dbReference type="ARBA" id="ARBA00021440"/>
    </source>
</evidence>
<feature type="compositionally biased region" description="Polar residues" evidence="13">
    <location>
        <begin position="204"/>
        <end position="214"/>
    </location>
</feature>
<dbReference type="KEGG" id="tut:107369457"/>
<feature type="region of interest" description="Disordered" evidence="13">
    <location>
        <begin position="492"/>
        <end position="525"/>
    </location>
</feature>
<evidence type="ECO:0000256" key="3">
    <source>
        <dbReference type="ARBA" id="ARBA00004496"/>
    </source>
</evidence>
<dbReference type="InterPro" id="IPR011993">
    <property type="entry name" value="PH-like_dom_sf"/>
</dbReference>
<dbReference type="GO" id="GO:0005794">
    <property type="term" value="C:Golgi apparatus"/>
    <property type="evidence" value="ECO:0007669"/>
    <property type="project" value="UniProtKB-SubCell"/>
</dbReference>
<evidence type="ECO:0000256" key="6">
    <source>
        <dbReference type="ARBA" id="ARBA00022448"/>
    </source>
</evidence>
<dbReference type="InterPro" id="IPR002913">
    <property type="entry name" value="START_lipid-bd_dom"/>
</dbReference>
<dbReference type="InterPro" id="IPR001849">
    <property type="entry name" value="PH_domain"/>
</dbReference>
<dbReference type="PANTHER" id="PTHR19308:SF53">
    <property type="entry name" value="CERAMIDE TRANSFER PROTEIN"/>
    <property type="match status" value="1"/>
</dbReference>
<dbReference type="GO" id="GO:0008289">
    <property type="term" value="F:lipid binding"/>
    <property type="evidence" value="ECO:0007669"/>
    <property type="project" value="InterPro"/>
</dbReference>
<dbReference type="GO" id="GO:0035621">
    <property type="term" value="P:ER to Golgi ceramide transport"/>
    <property type="evidence" value="ECO:0007669"/>
    <property type="project" value="TreeGrafter"/>
</dbReference>
<dbReference type="AlphaFoldDB" id="T1L1M9"/>
<dbReference type="eggNOG" id="KOG1739">
    <property type="taxonomic scope" value="Eukaryota"/>
</dbReference>
<dbReference type="STRING" id="32264.T1L1M9"/>
<dbReference type="InterPro" id="IPR051213">
    <property type="entry name" value="START_lipid_transfer"/>
</dbReference>
<evidence type="ECO:0000256" key="1">
    <source>
        <dbReference type="ARBA" id="ARBA00000074"/>
    </source>
</evidence>
<dbReference type="SMART" id="SM00234">
    <property type="entry name" value="START"/>
    <property type="match status" value="1"/>
</dbReference>
<evidence type="ECO:0000256" key="7">
    <source>
        <dbReference type="ARBA" id="ARBA00022490"/>
    </source>
</evidence>
<dbReference type="PROSITE" id="PS50848">
    <property type="entry name" value="START"/>
    <property type="match status" value="1"/>
</dbReference>
<keyword evidence="10" id="KW-0175">Coiled coil</keyword>
<dbReference type="PANTHER" id="PTHR19308">
    <property type="entry name" value="PHOSPHATIDYLCHOLINE TRANSFER PROTEIN"/>
    <property type="match status" value="1"/>
</dbReference>
<dbReference type="Pfam" id="PF00169">
    <property type="entry name" value="PH"/>
    <property type="match status" value="1"/>
</dbReference>
<dbReference type="EnsemblMetazoa" id="tetur32g00210.1">
    <property type="protein sequence ID" value="tetur32g00210.1"/>
    <property type="gene ID" value="tetur32g00210"/>
</dbReference>
<organism evidence="16 17">
    <name type="scientific">Tetranychus urticae</name>
    <name type="common">Two-spotted spider mite</name>
    <dbReference type="NCBI Taxonomy" id="32264"/>
    <lineage>
        <taxon>Eukaryota</taxon>
        <taxon>Metazoa</taxon>
        <taxon>Ecdysozoa</taxon>
        <taxon>Arthropoda</taxon>
        <taxon>Chelicerata</taxon>
        <taxon>Arachnida</taxon>
        <taxon>Acari</taxon>
        <taxon>Acariformes</taxon>
        <taxon>Trombidiformes</taxon>
        <taxon>Prostigmata</taxon>
        <taxon>Eleutherengona</taxon>
        <taxon>Raphignathae</taxon>
        <taxon>Tetranychoidea</taxon>
        <taxon>Tetranychidae</taxon>
        <taxon>Tetranychus</taxon>
    </lineage>
</organism>
<keyword evidence="17" id="KW-1185">Reference proteome</keyword>
<reference evidence="17" key="1">
    <citation type="submission" date="2011-08" db="EMBL/GenBank/DDBJ databases">
        <authorList>
            <person name="Rombauts S."/>
        </authorList>
    </citation>
    <scope>NUCLEOTIDE SEQUENCE</scope>
    <source>
        <strain evidence="17">London</strain>
    </source>
</reference>
<evidence type="ECO:0000256" key="4">
    <source>
        <dbReference type="ARBA" id="ARBA00004555"/>
    </source>
</evidence>
<name>T1L1M9_TETUR</name>
<dbReference type="GO" id="GO:0005783">
    <property type="term" value="C:endoplasmic reticulum"/>
    <property type="evidence" value="ECO:0007669"/>
    <property type="project" value="UniProtKB-SubCell"/>
</dbReference>
<reference evidence="16" key="2">
    <citation type="submission" date="2015-06" db="UniProtKB">
        <authorList>
            <consortium name="EnsemblMetazoa"/>
        </authorList>
    </citation>
    <scope>IDENTIFICATION</scope>
</reference>
<dbReference type="OMA" id="LETCHRI"/>
<evidence type="ECO:0000256" key="2">
    <source>
        <dbReference type="ARBA" id="ARBA00004240"/>
    </source>
</evidence>
<protein>
    <recommendedName>
        <fullName evidence="5">Ceramide transfer protein</fullName>
    </recommendedName>
    <alternativeName>
        <fullName evidence="12">Collagen type IV alpha-3-binding protein</fullName>
    </alternativeName>
</protein>
<gene>
    <name evidence="16" type="primary">107369457</name>
</gene>
<dbReference type="SUPFAM" id="SSF50729">
    <property type="entry name" value="PH domain-like"/>
    <property type="match status" value="1"/>
</dbReference>
<dbReference type="Proteomes" id="UP000015104">
    <property type="component" value="Unassembled WGS sequence"/>
</dbReference>
<evidence type="ECO:0000256" key="13">
    <source>
        <dbReference type="SAM" id="MobiDB-lite"/>
    </source>
</evidence>
<dbReference type="InterPro" id="IPR023393">
    <property type="entry name" value="START-like_dom_sf"/>
</dbReference>
<feature type="compositionally biased region" description="Low complexity" evidence="13">
    <location>
        <begin position="492"/>
        <end position="519"/>
    </location>
</feature>
<keyword evidence="11" id="KW-0445">Lipid transport</keyword>
<dbReference type="PROSITE" id="PS50003">
    <property type="entry name" value="PH_DOMAIN"/>
    <property type="match status" value="1"/>
</dbReference>
<keyword evidence="9" id="KW-0333">Golgi apparatus</keyword>
<dbReference type="Gene3D" id="2.30.29.30">
    <property type="entry name" value="Pleckstrin-homology domain (PH domain)/Phosphotyrosine-binding domain (PTB)"/>
    <property type="match status" value="1"/>
</dbReference>
<evidence type="ECO:0000256" key="10">
    <source>
        <dbReference type="ARBA" id="ARBA00023054"/>
    </source>
</evidence>